<keyword evidence="2" id="KW-0813">Transport</keyword>
<comment type="caution">
    <text evidence="7">The sequence shown here is derived from an EMBL/GenBank/DDBJ whole genome shotgun (WGS) entry which is preliminary data.</text>
</comment>
<protein>
    <submittedName>
        <fullName evidence="7">Importin subunit beta-1</fullName>
    </submittedName>
</protein>
<reference evidence="7 8" key="1">
    <citation type="submission" date="2019-01" db="EMBL/GenBank/DDBJ databases">
        <title>Genomes sequencing and comparative genomics of infectious freshwater microsporidia, Cucumispora dikerogammari and Thelohania contejeani.</title>
        <authorList>
            <person name="Cormier A."/>
            <person name="Giraud I."/>
            <person name="Wattier R."/>
            <person name="Teixeira M."/>
            <person name="Grandjean F."/>
            <person name="Rigaud T."/>
            <person name="Cordaux R."/>
        </authorList>
    </citation>
    <scope>NUCLEOTIDE SEQUENCE [LARGE SCALE GENOMIC DNA]</scope>
    <source>
        <strain evidence="7">T1</strain>
        <tissue evidence="7">Spores</tissue>
    </source>
</reference>
<evidence type="ECO:0000256" key="2">
    <source>
        <dbReference type="ARBA" id="ARBA00022448"/>
    </source>
</evidence>
<keyword evidence="5" id="KW-0653">Protein transport</keyword>
<feature type="domain" description="Importin N-terminal" evidence="6">
    <location>
        <begin position="24"/>
        <end position="102"/>
    </location>
</feature>
<dbReference type="EMBL" id="SBIQ01000035">
    <property type="protein sequence ID" value="KAF7684000.1"/>
    <property type="molecule type" value="Genomic_DNA"/>
</dbReference>
<comment type="subcellular location">
    <subcellularLocation>
        <location evidence="1">Cytoplasm</location>
    </subcellularLocation>
</comment>
<dbReference type="Proteomes" id="UP001516464">
    <property type="component" value="Unassembled WGS sequence"/>
</dbReference>
<keyword evidence="3" id="KW-0963">Cytoplasm</keyword>
<dbReference type="PANTHER" id="PTHR10527">
    <property type="entry name" value="IMPORTIN BETA"/>
    <property type="match status" value="1"/>
</dbReference>
<sequence>MNKEQIEYFLSNALSPDVTIRSTAEQEILRIQEQDFNSFLDILSNILGTEDGNPSVRMTAGIVMRNSLHANDRGMQARIEEKWIMVKHKQLFKEKMFSMLDNKNQRIRDIAIGCLASIARIEIPHNDWPQFFDYMRDAMAQGIRQQRGLLETVGQTCALLTNDLGYNFSQHSITIYQIFQQTLPSDNTPISLNNLKLSMEALYYAFKNDDRLIEILNVLFMLAKQNGLTAAALECLVKFTNVYYYILKDYMPRIIQEVNPYILNESDAISLQAIDFWSTIAEIEDEEEEAGSNSIIKANINTLLPILLHRLFKPEDYDDEEWTPHKAACSCLQLISQALKTQLTLNPILVEFVETNLLSPDSNRRAAAEMALGCIIYKAEDKNFLKKIIPNIISDMKTNTEATLWCLAKICEDNLDAVDPGPVLPNLINEAKSVIIGDNIYKANAAWLFYSMFANVAKGRNILWDFENVLSFFYFDLLNTLIRATECVNHTDYNLKGALFSALTELVKACAEDVSLILEKLISYLNRKIQECLEIADKATEAQFYIIEDLLSNYIVLAGTVAVYRTEEKLGKEKEILFQNLIRILGLPRQSYISMDVYIILSNFITPGSYFLCNIGSVIPYMVRDINNPVLCKSVVNLIGDIANTTNQGFLVYSSALVPSLVRALGTVPAELKPGILAVFGDVSLSMGLSFEEYLDVTMNILEQIVSLPRSGNEEYVDELRINVIQLFSCVLIGLGKNSKLLERNIQKVVYLVRKVVQEDEEGVCKKECLDILGDLITMYGRSMGLEEGWVDVYVGRWRSESNASRVMELLGWR</sequence>
<keyword evidence="4" id="KW-0677">Repeat</keyword>
<evidence type="ECO:0000256" key="4">
    <source>
        <dbReference type="ARBA" id="ARBA00022737"/>
    </source>
</evidence>
<dbReference type="SUPFAM" id="SSF48371">
    <property type="entry name" value="ARM repeat"/>
    <property type="match status" value="1"/>
</dbReference>
<proteinExistence type="predicted"/>
<gene>
    <name evidence="7" type="primary">kap95</name>
    <name evidence="7" type="ORF">TCON_0803</name>
</gene>
<dbReference type="PROSITE" id="PS50166">
    <property type="entry name" value="IMPORTIN_B_NT"/>
    <property type="match status" value="1"/>
</dbReference>
<dbReference type="InterPro" id="IPR016024">
    <property type="entry name" value="ARM-type_fold"/>
</dbReference>
<dbReference type="Pfam" id="PF25574">
    <property type="entry name" value="TPR_IMB1"/>
    <property type="match status" value="1"/>
</dbReference>
<organism evidence="7 8">
    <name type="scientific">Astathelohania contejeani</name>
    <dbReference type="NCBI Taxonomy" id="164912"/>
    <lineage>
        <taxon>Eukaryota</taxon>
        <taxon>Fungi</taxon>
        <taxon>Fungi incertae sedis</taxon>
        <taxon>Microsporidia</taxon>
        <taxon>Astathelohaniidae</taxon>
        <taxon>Astathelohania</taxon>
    </lineage>
</organism>
<dbReference type="InterPro" id="IPR011989">
    <property type="entry name" value="ARM-like"/>
</dbReference>
<dbReference type="Gene3D" id="1.25.10.10">
    <property type="entry name" value="Leucine-rich Repeat Variant"/>
    <property type="match status" value="1"/>
</dbReference>
<dbReference type="InterPro" id="IPR058584">
    <property type="entry name" value="IMB1_TNPO1-like_TPR"/>
</dbReference>
<evidence type="ECO:0000256" key="5">
    <source>
        <dbReference type="ARBA" id="ARBA00022927"/>
    </source>
</evidence>
<evidence type="ECO:0000313" key="7">
    <source>
        <dbReference type="EMBL" id="KAF7684000.1"/>
    </source>
</evidence>
<accession>A0ABQ7I0U5</accession>
<evidence type="ECO:0000256" key="3">
    <source>
        <dbReference type="ARBA" id="ARBA00022490"/>
    </source>
</evidence>
<dbReference type="SMART" id="SM00913">
    <property type="entry name" value="IBN_N"/>
    <property type="match status" value="1"/>
</dbReference>
<name>A0ABQ7I0U5_9MICR</name>
<dbReference type="InterPro" id="IPR040122">
    <property type="entry name" value="Importin_beta"/>
</dbReference>
<evidence type="ECO:0000313" key="8">
    <source>
        <dbReference type="Proteomes" id="UP001516464"/>
    </source>
</evidence>
<keyword evidence="8" id="KW-1185">Reference proteome</keyword>
<evidence type="ECO:0000259" key="6">
    <source>
        <dbReference type="PROSITE" id="PS50166"/>
    </source>
</evidence>
<dbReference type="InterPro" id="IPR001494">
    <property type="entry name" value="Importin-beta_N"/>
</dbReference>
<evidence type="ECO:0000256" key="1">
    <source>
        <dbReference type="ARBA" id="ARBA00004496"/>
    </source>
</evidence>